<dbReference type="InterPro" id="IPR004358">
    <property type="entry name" value="Sig_transdc_His_kin-like_C"/>
</dbReference>
<dbReference type="EC" id="2.7.13.3" evidence="2"/>
<dbReference type="InterPro" id="IPR052162">
    <property type="entry name" value="Sensor_kinase/Photoreceptor"/>
</dbReference>
<dbReference type="Gene3D" id="3.30.450.40">
    <property type="match status" value="1"/>
</dbReference>
<dbReference type="SMART" id="SM00388">
    <property type="entry name" value="HisKA"/>
    <property type="match status" value="1"/>
</dbReference>
<dbReference type="InterPro" id="IPR003594">
    <property type="entry name" value="HATPase_dom"/>
</dbReference>
<dbReference type="Pfam" id="PF02518">
    <property type="entry name" value="HATPase_c"/>
    <property type="match status" value="1"/>
</dbReference>
<keyword evidence="5" id="KW-0418">Kinase</keyword>
<dbReference type="CDD" id="cd00130">
    <property type="entry name" value="PAS"/>
    <property type="match status" value="1"/>
</dbReference>
<dbReference type="InterPro" id="IPR005467">
    <property type="entry name" value="His_kinase_dom"/>
</dbReference>
<dbReference type="EMBL" id="CP058601">
    <property type="protein sequence ID" value="QLG50020.1"/>
    <property type="molecule type" value="Genomic_DNA"/>
</dbReference>
<dbReference type="SMART" id="SM00065">
    <property type="entry name" value="GAF"/>
    <property type="match status" value="1"/>
</dbReference>
<evidence type="ECO:0000256" key="5">
    <source>
        <dbReference type="ARBA" id="ARBA00022777"/>
    </source>
</evidence>
<dbReference type="Pfam" id="PF00512">
    <property type="entry name" value="HisKA"/>
    <property type="match status" value="1"/>
</dbReference>
<dbReference type="InterPro" id="IPR003018">
    <property type="entry name" value="GAF"/>
</dbReference>
<dbReference type="InterPro" id="IPR013656">
    <property type="entry name" value="PAS_4"/>
</dbReference>
<dbReference type="RefSeq" id="WP_179262125.1">
    <property type="nucleotide sequence ID" value="NZ_CP058601.1"/>
</dbReference>
<keyword evidence="4" id="KW-0808">Transferase</keyword>
<dbReference type="InterPro" id="IPR036097">
    <property type="entry name" value="HisK_dim/P_sf"/>
</dbReference>
<dbReference type="KEGG" id="haly:HYG82_14720"/>
<dbReference type="Pfam" id="PF01590">
    <property type="entry name" value="GAF"/>
    <property type="match status" value="1"/>
</dbReference>
<dbReference type="SUPFAM" id="SSF55781">
    <property type="entry name" value="GAF domain-like"/>
    <property type="match status" value="1"/>
</dbReference>
<dbReference type="Pfam" id="PF08448">
    <property type="entry name" value="PAS_4"/>
    <property type="match status" value="1"/>
</dbReference>
<organism evidence="7 8">
    <name type="scientific">Natrinema halophilum</name>
    <dbReference type="NCBI Taxonomy" id="1699371"/>
    <lineage>
        <taxon>Archaea</taxon>
        <taxon>Methanobacteriati</taxon>
        <taxon>Methanobacteriota</taxon>
        <taxon>Stenosarchaea group</taxon>
        <taxon>Halobacteria</taxon>
        <taxon>Halobacteriales</taxon>
        <taxon>Natrialbaceae</taxon>
        <taxon>Natrinema</taxon>
    </lineage>
</organism>
<gene>
    <name evidence="7" type="ORF">HYG82_14720</name>
</gene>
<dbReference type="InterPro" id="IPR035965">
    <property type="entry name" value="PAS-like_dom_sf"/>
</dbReference>
<dbReference type="PANTHER" id="PTHR43304">
    <property type="entry name" value="PHYTOCHROME-LIKE PROTEIN CPH1"/>
    <property type="match status" value="1"/>
</dbReference>
<dbReference type="AlphaFoldDB" id="A0A7D5KZS5"/>
<dbReference type="Gene3D" id="1.10.287.130">
    <property type="match status" value="1"/>
</dbReference>
<dbReference type="SUPFAM" id="SSF55874">
    <property type="entry name" value="ATPase domain of HSP90 chaperone/DNA topoisomerase II/histidine kinase"/>
    <property type="match status" value="1"/>
</dbReference>
<dbReference type="PROSITE" id="PS50109">
    <property type="entry name" value="HIS_KIN"/>
    <property type="match status" value="1"/>
</dbReference>
<dbReference type="GeneID" id="56034569"/>
<evidence type="ECO:0000256" key="4">
    <source>
        <dbReference type="ARBA" id="ARBA00022679"/>
    </source>
</evidence>
<dbReference type="Gene3D" id="3.30.565.10">
    <property type="entry name" value="Histidine kinase-like ATPase, C-terminal domain"/>
    <property type="match status" value="1"/>
</dbReference>
<dbReference type="PANTHER" id="PTHR43304:SF1">
    <property type="entry name" value="PAC DOMAIN-CONTAINING PROTEIN"/>
    <property type="match status" value="1"/>
</dbReference>
<evidence type="ECO:0000256" key="3">
    <source>
        <dbReference type="ARBA" id="ARBA00022553"/>
    </source>
</evidence>
<dbReference type="OrthoDB" id="342253at2157"/>
<dbReference type="GO" id="GO:0000155">
    <property type="term" value="F:phosphorelay sensor kinase activity"/>
    <property type="evidence" value="ECO:0007669"/>
    <property type="project" value="InterPro"/>
</dbReference>
<dbReference type="Proteomes" id="UP000509241">
    <property type="component" value="Chromosome"/>
</dbReference>
<sequence>MTERRYSPDPRDGDDPAAAYGRITDAVFALDEEWQVAFCNEQAERLLDRPESELRGTVVWDEIPDAIGSRRRDEYELAMETQESVAFETFAESLGGHLEGRAYPSETGLTVTVRIDSDRARRTEHLRDRERALQDAYEVIADPNRPFSERIDSLLGVVRRTIDTDYATLSRVHEDAGEYIFEAVDAPADADLEAGDTTPLSATNCEHVVNTEQTLVLEDVERDAPEFADRAGNADWGISCYLGTPVSVGGEVYGTFCFYDMDARVEEFTDWEVTFVELLGNWVSSELERQQSERELEASNERLEQFANAASHDLKEPLRMVSSYLTLLEDRYSGELDTDGREFVEFAVDGADRMQAMIDGLLAYSRVETRGNPLEPVDLDAVLADVRSDLELRLEETDACLSSESLPRVEGDVDQLRQLFQNLLSNAIEYSGDEPPRVSVEARREGSDWLVSVSDDGIGIAPDDEERVFEVFQRLHTREEHAGTGIGLTLCRRIVERHGGEIWLDSDSAEGATFQFTLPAIAADES</sequence>
<dbReference type="SMART" id="SM00387">
    <property type="entry name" value="HATPase_c"/>
    <property type="match status" value="1"/>
</dbReference>
<dbReference type="SMART" id="SM00091">
    <property type="entry name" value="PAS"/>
    <property type="match status" value="1"/>
</dbReference>
<protein>
    <recommendedName>
        <fullName evidence="2">histidine kinase</fullName>
        <ecNumber evidence="2">2.7.13.3</ecNumber>
    </recommendedName>
</protein>
<evidence type="ECO:0000313" key="8">
    <source>
        <dbReference type="Proteomes" id="UP000509241"/>
    </source>
</evidence>
<evidence type="ECO:0000256" key="1">
    <source>
        <dbReference type="ARBA" id="ARBA00000085"/>
    </source>
</evidence>
<comment type="catalytic activity">
    <reaction evidence="1">
        <text>ATP + protein L-histidine = ADP + protein N-phospho-L-histidine.</text>
        <dbReference type="EC" id="2.7.13.3"/>
    </reaction>
</comment>
<dbReference type="SUPFAM" id="SSF47384">
    <property type="entry name" value="Homodimeric domain of signal transducing histidine kinase"/>
    <property type="match status" value="1"/>
</dbReference>
<accession>A0A7D5KZS5</accession>
<dbReference type="CDD" id="cd00082">
    <property type="entry name" value="HisKA"/>
    <property type="match status" value="1"/>
</dbReference>
<reference evidence="7 8" key="1">
    <citation type="submission" date="2020-07" db="EMBL/GenBank/DDBJ databases">
        <authorList>
            <person name="Cui H."/>
        </authorList>
    </citation>
    <scope>NUCLEOTIDE SEQUENCE [LARGE SCALE GENOMIC DNA]</scope>
    <source>
        <strain evidence="7 8">YPL8</strain>
    </source>
</reference>
<dbReference type="SUPFAM" id="SSF55785">
    <property type="entry name" value="PYP-like sensor domain (PAS domain)"/>
    <property type="match status" value="1"/>
</dbReference>
<dbReference type="InterPro" id="IPR029016">
    <property type="entry name" value="GAF-like_dom_sf"/>
</dbReference>
<evidence type="ECO:0000313" key="7">
    <source>
        <dbReference type="EMBL" id="QLG50020.1"/>
    </source>
</evidence>
<dbReference type="InterPro" id="IPR036890">
    <property type="entry name" value="HATPase_C_sf"/>
</dbReference>
<evidence type="ECO:0000259" key="6">
    <source>
        <dbReference type="PROSITE" id="PS50109"/>
    </source>
</evidence>
<dbReference type="InterPro" id="IPR003661">
    <property type="entry name" value="HisK_dim/P_dom"/>
</dbReference>
<keyword evidence="8" id="KW-1185">Reference proteome</keyword>
<dbReference type="FunFam" id="3.30.565.10:FF:000006">
    <property type="entry name" value="Sensor histidine kinase WalK"/>
    <property type="match status" value="1"/>
</dbReference>
<proteinExistence type="predicted"/>
<keyword evidence="3" id="KW-0597">Phosphoprotein</keyword>
<feature type="domain" description="Histidine kinase" evidence="6">
    <location>
        <begin position="309"/>
        <end position="522"/>
    </location>
</feature>
<name>A0A7D5KZS5_9EURY</name>
<dbReference type="InterPro" id="IPR000014">
    <property type="entry name" value="PAS"/>
</dbReference>
<dbReference type="Gene3D" id="3.30.450.20">
    <property type="entry name" value="PAS domain"/>
    <property type="match status" value="1"/>
</dbReference>
<dbReference type="PRINTS" id="PR00344">
    <property type="entry name" value="BCTRLSENSOR"/>
</dbReference>
<evidence type="ECO:0000256" key="2">
    <source>
        <dbReference type="ARBA" id="ARBA00012438"/>
    </source>
</evidence>